<dbReference type="AlphaFoldDB" id="A0A383CHI1"/>
<proteinExistence type="predicted"/>
<feature type="non-terminal residue" evidence="1">
    <location>
        <position position="68"/>
    </location>
</feature>
<protein>
    <submittedName>
        <fullName evidence="1">Uncharacterized protein</fullName>
    </submittedName>
</protein>
<dbReference type="EMBL" id="UINC01208797">
    <property type="protein sequence ID" value="SVE31519.1"/>
    <property type="molecule type" value="Genomic_DNA"/>
</dbReference>
<organism evidence="1">
    <name type="scientific">marine metagenome</name>
    <dbReference type="NCBI Taxonomy" id="408172"/>
    <lineage>
        <taxon>unclassified sequences</taxon>
        <taxon>metagenomes</taxon>
        <taxon>ecological metagenomes</taxon>
    </lineage>
</organism>
<gene>
    <name evidence="1" type="ORF">METZ01_LOCUS484373</name>
</gene>
<evidence type="ECO:0000313" key="1">
    <source>
        <dbReference type="EMBL" id="SVE31519.1"/>
    </source>
</evidence>
<accession>A0A383CHI1</accession>
<reference evidence="1" key="1">
    <citation type="submission" date="2018-05" db="EMBL/GenBank/DDBJ databases">
        <authorList>
            <person name="Lanie J.A."/>
            <person name="Ng W.-L."/>
            <person name="Kazmierczak K.M."/>
            <person name="Andrzejewski T.M."/>
            <person name="Davidsen T.M."/>
            <person name="Wayne K.J."/>
            <person name="Tettelin H."/>
            <person name="Glass J.I."/>
            <person name="Rusch D."/>
            <person name="Podicherti R."/>
            <person name="Tsui H.-C.T."/>
            <person name="Winkler M.E."/>
        </authorList>
    </citation>
    <scope>NUCLEOTIDE SEQUENCE</scope>
</reference>
<name>A0A383CHI1_9ZZZZ</name>
<sequence>MHLKIIFFFITLNYLIAEQEIYQHVKINLHNTDQLQELYELGIPLDHYQRNKDNTLDIVLSTSEKNIL</sequence>